<organism evidence="1">
    <name type="scientific">uncultured Caudovirales phage</name>
    <dbReference type="NCBI Taxonomy" id="2100421"/>
    <lineage>
        <taxon>Viruses</taxon>
        <taxon>Duplodnaviria</taxon>
        <taxon>Heunggongvirae</taxon>
        <taxon>Uroviricota</taxon>
        <taxon>Caudoviricetes</taxon>
        <taxon>Peduoviridae</taxon>
        <taxon>Maltschvirus</taxon>
        <taxon>Maltschvirus maltsch</taxon>
    </lineage>
</organism>
<proteinExistence type="predicted"/>
<dbReference type="InterPro" id="IPR027417">
    <property type="entry name" value="P-loop_NTPase"/>
</dbReference>
<protein>
    <recommendedName>
        <fullName evidence="2">Terminase large subunit, Lambdalikevirus-type</fullName>
    </recommendedName>
</protein>
<name>A0A6J5PH08_9CAUD</name>
<dbReference type="Gene3D" id="3.40.50.300">
    <property type="entry name" value="P-loop containing nucleotide triphosphate hydrolases"/>
    <property type="match status" value="1"/>
</dbReference>
<evidence type="ECO:0000313" key="1">
    <source>
        <dbReference type="EMBL" id="CAB4168801.1"/>
    </source>
</evidence>
<evidence type="ECO:0008006" key="2">
    <source>
        <dbReference type="Google" id="ProtNLM"/>
    </source>
</evidence>
<gene>
    <name evidence="1" type="ORF">UFOVP886_1</name>
</gene>
<accession>A0A6J5PH08</accession>
<dbReference type="PANTHER" id="PTHR41287">
    <property type="match status" value="1"/>
</dbReference>
<dbReference type="InterPro" id="IPR005021">
    <property type="entry name" value="Terminase_largesu-like"/>
</dbReference>
<dbReference type="EMBL" id="LR796836">
    <property type="protein sequence ID" value="CAB4168801.1"/>
    <property type="molecule type" value="Genomic_DNA"/>
</dbReference>
<dbReference type="PANTHER" id="PTHR41287:SF1">
    <property type="entry name" value="PROTEIN YMFN"/>
    <property type="match status" value="1"/>
</dbReference>
<feature type="non-terminal residue" evidence="1">
    <location>
        <position position="1"/>
    </location>
</feature>
<sequence>PLSPAVFFHHQTTRKSMTRTPDDSKRPPLVVVGSNRLQQVEERTTEVLYGISTPRIHSKLLDLPSRGQEVIDFSESIGIKMLDWQKWVTIEAGKYKEDGRPAHPLVCIVVARQNGKTTLMKTQILAGLFMYKKKLQIGTAHRLTTSLETFRDLVNIIEENDALAKQVKRIRWAHGSEEIETLDGCRYMVKAGASAARGISKPELVHIDETRELKDESTWASLRYTMMAAEAPQLWTYSNAGDQHSVILNQLRERGMVAAAGGADDILYAEWSSHTDDIANVEGWRQSNPSLGHTIHIDNLKAVLNDPPDVVRTEVLCRWVATISSAIPSQEWNECSDETIDLDPEKQTWMAIDCAPDRRAAALVAAQKIGDDKFFVKLLHTWQNPINLDDLAVANDIAPYTRMYPTECVAYSKRTSSAVAARLQPAGIRIVAIDGSEYSQSCDELLGSVTSKRFVHRNQAELSKQILSATRLNYGDGGWVIGRRASQATVCAAVGAALVTHFATRPESDLDIMVG</sequence>
<reference evidence="1" key="1">
    <citation type="submission" date="2020-05" db="EMBL/GenBank/DDBJ databases">
        <authorList>
            <person name="Chiriac C."/>
            <person name="Salcher M."/>
            <person name="Ghai R."/>
            <person name="Kavagutti S V."/>
        </authorList>
    </citation>
    <scope>NUCLEOTIDE SEQUENCE</scope>
</reference>